<dbReference type="SUPFAM" id="SSF159034">
    <property type="entry name" value="Mib/herc2 domain-like"/>
    <property type="match status" value="2"/>
</dbReference>
<reference evidence="7" key="1">
    <citation type="submission" date="2021-03" db="EMBL/GenBank/DDBJ databases">
        <authorList>
            <person name="Bekaert M."/>
        </authorList>
    </citation>
    <scope>NUCLEOTIDE SEQUENCE</scope>
</reference>
<feature type="region of interest" description="Disordered" evidence="5">
    <location>
        <begin position="26"/>
        <end position="47"/>
    </location>
</feature>
<dbReference type="PROSITE" id="PS50135">
    <property type="entry name" value="ZF_ZZ_2"/>
    <property type="match status" value="1"/>
</dbReference>
<dbReference type="PROSITE" id="PS01357">
    <property type="entry name" value="ZF_ZZ_1"/>
    <property type="match status" value="1"/>
</dbReference>
<dbReference type="Pfam" id="PF00569">
    <property type="entry name" value="ZZ"/>
    <property type="match status" value="1"/>
</dbReference>
<dbReference type="PANTHER" id="PTHR24202:SF4">
    <property type="entry name" value="E3 UBIQUITIN-PROTEIN LIGASE MIB2-RELATED"/>
    <property type="match status" value="1"/>
</dbReference>
<keyword evidence="2 4" id="KW-0863">Zinc-finger</keyword>
<keyword evidence="8" id="KW-1185">Reference proteome</keyword>
<evidence type="ECO:0000256" key="4">
    <source>
        <dbReference type="PROSITE-ProRule" id="PRU00228"/>
    </source>
</evidence>
<evidence type="ECO:0000256" key="3">
    <source>
        <dbReference type="ARBA" id="ARBA00022833"/>
    </source>
</evidence>
<dbReference type="Proteomes" id="UP000683360">
    <property type="component" value="Unassembled WGS sequence"/>
</dbReference>
<accession>A0A8S3UIL9</accession>
<dbReference type="Gene3D" id="2.30.30.40">
    <property type="entry name" value="SH3 Domains"/>
    <property type="match status" value="2"/>
</dbReference>
<evidence type="ECO:0000259" key="6">
    <source>
        <dbReference type="PROSITE" id="PS50135"/>
    </source>
</evidence>
<dbReference type="InterPro" id="IPR043145">
    <property type="entry name" value="Znf_ZZ_sf"/>
</dbReference>
<dbReference type="EMBL" id="CAJPWZ010002711">
    <property type="protein sequence ID" value="CAG2243693.1"/>
    <property type="molecule type" value="Genomic_DNA"/>
</dbReference>
<protein>
    <submittedName>
        <fullName evidence="7">MIB</fullName>
        <ecNumber evidence="7">2.3.2.27</ecNumber>
    </submittedName>
</protein>
<dbReference type="AlphaFoldDB" id="A0A8S3UIL9"/>
<proteinExistence type="predicted"/>
<dbReference type="GO" id="GO:0061630">
    <property type="term" value="F:ubiquitin protein ligase activity"/>
    <property type="evidence" value="ECO:0007669"/>
    <property type="project" value="UniProtKB-EC"/>
</dbReference>
<comment type="caution">
    <text evidence="7">The sequence shown here is derived from an EMBL/GenBank/DDBJ whole genome shotgun (WGS) entry which is preliminary data.</text>
</comment>
<gene>
    <name evidence="7" type="ORF">MEDL_55799</name>
</gene>
<dbReference type="EC" id="2.3.2.27" evidence="7"/>
<dbReference type="GO" id="GO:0016567">
    <property type="term" value="P:protein ubiquitination"/>
    <property type="evidence" value="ECO:0007669"/>
    <property type="project" value="TreeGrafter"/>
</dbReference>
<keyword evidence="7" id="KW-0012">Acyltransferase</keyword>
<organism evidence="7 8">
    <name type="scientific">Mytilus edulis</name>
    <name type="common">Blue mussel</name>
    <dbReference type="NCBI Taxonomy" id="6550"/>
    <lineage>
        <taxon>Eukaryota</taxon>
        <taxon>Metazoa</taxon>
        <taxon>Spiralia</taxon>
        <taxon>Lophotrochozoa</taxon>
        <taxon>Mollusca</taxon>
        <taxon>Bivalvia</taxon>
        <taxon>Autobranchia</taxon>
        <taxon>Pteriomorphia</taxon>
        <taxon>Mytilida</taxon>
        <taxon>Mytiloidea</taxon>
        <taxon>Mytilidae</taxon>
        <taxon>Mytilinae</taxon>
        <taxon>Mytilus</taxon>
    </lineage>
</organism>
<dbReference type="PANTHER" id="PTHR24202">
    <property type="entry name" value="E3 UBIQUITIN-PROTEIN LIGASE MIB2"/>
    <property type="match status" value="1"/>
</dbReference>
<dbReference type="Gene3D" id="3.30.60.90">
    <property type="match status" value="1"/>
</dbReference>
<dbReference type="InterPro" id="IPR037252">
    <property type="entry name" value="Mib_Herc2_sf"/>
</dbReference>
<dbReference type="FunFam" id="3.30.60.90:FF:000004">
    <property type="entry name" value="Putative E3 ubiquitin-protein ligase MIB2"/>
    <property type="match status" value="1"/>
</dbReference>
<evidence type="ECO:0000256" key="2">
    <source>
        <dbReference type="ARBA" id="ARBA00022771"/>
    </source>
</evidence>
<evidence type="ECO:0000313" key="8">
    <source>
        <dbReference type="Proteomes" id="UP000683360"/>
    </source>
</evidence>
<dbReference type="GO" id="GO:0005737">
    <property type="term" value="C:cytoplasm"/>
    <property type="evidence" value="ECO:0007669"/>
    <property type="project" value="TreeGrafter"/>
</dbReference>
<feature type="domain" description="ZZ-type" evidence="6">
    <location>
        <begin position="144"/>
        <end position="196"/>
    </location>
</feature>
<evidence type="ECO:0000313" key="7">
    <source>
        <dbReference type="EMBL" id="CAG2243693.1"/>
    </source>
</evidence>
<keyword evidence="1" id="KW-0479">Metal-binding</keyword>
<sequence length="649" mass="74433">MSENGNTDTELIEFSSDRQAIYENIHFESESEEDEEETMPRDIQDDSRVDEKLSAYSTFHGYDVHKAYGGEKVKVGLRVIRPQSWKPPSDYKFNGRVIGTIVKINETGNATVQWDTEENEVLEKGTNNQYELLLFDNAQTGVKHSYVQCDGCYEYPLRGIRWKCLTCENYNLCTDCYMDDDHDLSHIFKRMLSTNSKGIQMAPRENQDFTCAIGILPDATVHLRSNPSQRGRVDKFLEKTIETFRSDAKVKWNDTCTGRYCVGRNGQCDLKCTVVANGPMYYEDHLPIVTFENVQKGARVVRGPGWDDNDDSDGGHGYVGTVTHVEEVTTNENIPSREESLKHRRASLKRKSNVKIQAHREDVTVQWDKGKYQDIIFQVTAFDFLIMDLQELHMRIISVITAQLKPIQLQVSDGNVRHVRIMICVIYATCLINTTSVINFNGLLRKTREERKGTVLAIVDCMIDTGRSDVNVHWKDGTRSSNRILDLSFNGGGIFYYYHDHLPVLGREKTKLPCHVVGQKVLFHSGSINTVFIHCNTDKDTVKELVKKGFRRFERGDIDETREDEIHYFIRMAEYVMREAVLPVIISFRNGGMKSNVMPSAADSYIPIIRIKVMDLSFSTNFRSIYSWILKLFSVETNNEHANVCKVDF</sequence>
<dbReference type="GO" id="GO:0008270">
    <property type="term" value="F:zinc ion binding"/>
    <property type="evidence" value="ECO:0007669"/>
    <property type="project" value="UniProtKB-KW"/>
</dbReference>
<evidence type="ECO:0000256" key="1">
    <source>
        <dbReference type="ARBA" id="ARBA00022723"/>
    </source>
</evidence>
<keyword evidence="7" id="KW-0808">Transferase</keyword>
<evidence type="ECO:0000256" key="5">
    <source>
        <dbReference type="SAM" id="MobiDB-lite"/>
    </source>
</evidence>
<dbReference type="SUPFAM" id="SSF57850">
    <property type="entry name" value="RING/U-box"/>
    <property type="match status" value="1"/>
</dbReference>
<feature type="compositionally biased region" description="Basic and acidic residues" evidence="5">
    <location>
        <begin position="38"/>
        <end position="47"/>
    </location>
</feature>
<keyword evidence="3" id="KW-0862">Zinc</keyword>
<dbReference type="OrthoDB" id="6153504at2759"/>
<dbReference type="SMART" id="SM00291">
    <property type="entry name" value="ZnF_ZZ"/>
    <property type="match status" value="1"/>
</dbReference>
<dbReference type="InterPro" id="IPR000433">
    <property type="entry name" value="Znf_ZZ"/>
</dbReference>
<name>A0A8S3UIL9_MYTED</name>